<proteinExistence type="predicted"/>
<dbReference type="EMBL" id="JALHAT010000001">
    <property type="protein sequence ID" value="MCJ1959153.1"/>
    <property type="molecule type" value="Genomic_DNA"/>
</dbReference>
<organism evidence="1 2">
    <name type="scientific">Novosphingobium mangrovi</name>
    <name type="common">ex Hu et al. 2023</name>
    <dbReference type="NCBI Taxonomy" id="2930094"/>
    <lineage>
        <taxon>Bacteria</taxon>
        <taxon>Pseudomonadati</taxon>
        <taxon>Pseudomonadota</taxon>
        <taxon>Alphaproteobacteria</taxon>
        <taxon>Sphingomonadales</taxon>
        <taxon>Sphingomonadaceae</taxon>
        <taxon>Novosphingobium</taxon>
    </lineage>
</organism>
<sequence length="67" mass="7481">MNEDITLTLTTDEVAMLVDALEVDLEGYLESSKEAESTGNRSEVKTFNDAALRIQTLMAKLQEYVPE</sequence>
<reference evidence="1" key="1">
    <citation type="submission" date="2022-03" db="EMBL/GenBank/DDBJ databases">
        <title>Identification of a novel bacterium isolated from mangrove sediments.</title>
        <authorList>
            <person name="Pan X."/>
        </authorList>
    </citation>
    <scope>NUCLEOTIDE SEQUENCE</scope>
    <source>
        <strain evidence="1">B2637</strain>
    </source>
</reference>
<comment type="caution">
    <text evidence="1">The sequence shown here is derived from an EMBL/GenBank/DDBJ whole genome shotgun (WGS) entry which is preliminary data.</text>
</comment>
<keyword evidence="2" id="KW-1185">Reference proteome</keyword>
<accession>A0ABT0A7H9</accession>
<dbReference type="RefSeq" id="WP_039394598.1">
    <property type="nucleotide sequence ID" value="NZ_JALHAT010000001.1"/>
</dbReference>
<protein>
    <submittedName>
        <fullName evidence="1">Uncharacterized protein</fullName>
    </submittedName>
</protein>
<evidence type="ECO:0000313" key="1">
    <source>
        <dbReference type="EMBL" id="MCJ1959153.1"/>
    </source>
</evidence>
<evidence type="ECO:0000313" key="2">
    <source>
        <dbReference type="Proteomes" id="UP001162802"/>
    </source>
</evidence>
<name>A0ABT0A7H9_9SPHN</name>
<dbReference type="Proteomes" id="UP001162802">
    <property type="component" value="Unassembled WGS sequence"/>
</dbReference>
<gene>
    <name evidence="1" type="ORF">MTR65_00465</name>
</gene>